<evidence type="ECO:0000313" key="2">
    <source>
        <dbReference type="Proteomes" id="UP000516197"/>
    </source>
</evidence>
<evidence type="ECO:0000313" key="1">
    <source>
        <dbReference type="EMBL" id="QNL31233.1"/>
    </source>
</evidence>
<proteinExistence type="predicted"/>
<keyword evidence="2" id="KW-1185">Reference proteome</keyword>
<accession>A0A7G9A3P4</accession>
<gene>
    <name evidence="1" type="ORF">A2_165</name>
</gene>
<protein>
    <submittedName>
        <fullName evidence="1">Structural protein</fullName>
    </submittedName>
</protein>
<organism evidence="1 2">
    <name type="scientific">Enterococcus phage vB_EfaM_A2</name>
    <dbReference type="NCBI Taxonomy" id="2767513"/>
    <lineage>
        <taxon>Viruses</taxon>
        <taxon>Duplodnaviria</taxon>
        <taxon>Heunggongvirae</taxon>
        <taxon>Uroviricota</taxon>
        <taxon>Caudoviricetes</taxon>
        <taxon>Herelleviridae</taxon>
        <taxon>Brockvirinae</taxon>
        <taxon>Schiekvirus</taxon>
        <taxon>Schiekvirus A2</taxon>
    </lineage>
</organism>
<dbReference type="EMBL" id="MT856905">
    <property type="protein sequence ID" value="QNL31233.1"/>
    <property type="molecule type" value="Genomic_DNA"/>
</dbReference>
<dbReference type="Proteomes" id="UP000516197">
    <property type="component" value="Segment"/>
</dbReference>
<sequence>MAKEIANIADLLKPSVKTVELDGKYLVVPTLSDGYTGTVQGAYAYEVKKSGTDYKVSELIYDKDKNTFTPADAPIIMTDDDTIFFVTRTLIDPYNYPVISEATVKAHEIKEKQVLQAFIAFAEDRFKLGVYNVFLADDPYILQDKAEEEIGG</sequence>
<name>A0A7G9A3P4_9CAUD</name>
<reference evidence="1 2" key="1">
    <citation type="submission" date="2020-08" db="EMBL/GenBank/DDBJ databases">
        <title>Characterizing phage-host interactions in a simplified human intestinal 1 barrier model.</title>
        <authorList>
            <person name="Buttimer C.T.H."/>
            <person name="Nunez-Sanchez M.A."/>
            <person name="Colom J."/>
            <person name="Walsh L."/>
            <person name="Bolocan A."/>
            <person name="Pang R."/>
            <person name="Gahan C."/>
            <person name="Hill C."/>
        </authorList>
    </citation>
    <scope>NUCLEOTIDE SEQUENCE [LARGE SCALE GENOMIC DNA]</scope>
</reference>